<evidence type="ECO:0000256" key="6">
    <source>
        <dbReference type="ARBA" id="ARBA00022989"/>
    </source>
</evidence>
<gene>
    <name evidence="10" type="ORF">GB928_010880</name>
</gene>
<comment type="caution">
    <text evidence="10">The sequence shown here is derived from an EMBL/GenBank/DDBJ whole genome shotgun (WGS) entry which is preliminary data.</text>
</comment>
<feature type="transmembrane region" description="Helical" evidence="8">
    <location>
        <begin position="202"/>
        <end position="221"/>
    </location>
</feature>
<evidence type="ECO:0000256" key="2">
    <source>
        <dbReference type="ARBA" id="ARBA00022475"/>
    </source>
</evidence>
<feature type="transmembrane region" description="Helical" evidence="8">
    <location>
        <begin position="242"/>
        <end position="269"/>
    </location>
</feature>
<sequence length="503" mass="55491">MTAGKDASFIKTTPFILIHALVWWLMTIAAKTVLDGYGDMAEVYAWSQHWLLGSDKHPQFLPWMAKLWFLVAPQSVASFYLLSAVNLAVALFGIRALARGLNFEDRHIAVALALCALALPYLTLTSKLNMNSICLATWPWAAWAFVRATAPQASRRNLYAVLFGMLAAVSILGKYYSIVLLIPLFASTFTPARRYLWLTTVPWLAFIAFVLILSPHLYWLVQHREAIAYAGEQGGSGGLKEAVYYIAKFAVSPFFYWPIPLILAALFLVTGSPLQRLAKLLKRPAGNSMLAFLAIGPWLTTLGFAVAGLAVLSTPWAIPIGFAFTLYLVRNADQPALDVNGPKIVAAFRFIWPLMIIGGIVSGVMASTKGNVEQYTPWKEGANAIVETWKKENVQPLRWIAKGNDAASLAFLFPETIEALPALPDRLPGYYPPRADWRNEAGVVVCSLALPGKVKTACITEAITWAAENGLKAESKVLTVHRSGFRFPKQIDFELAVVYIRPE</sequence>
<reference evidence="10" key="1">
    <citation type="submission" date="2022-04" db="EMBL/GenBank/DDBJ databases">
        <title>Shinella lacus sp. nov., a novel member of the genus Shinella from water.</title>
        <authorList>
            <person name="Deng Y."/>
        </authorList>
    </citation>
    <scope>NUCLEOTIDE SEQUENCE</scope>
    <source>
        <strain evidence="10">JCM 31239</strain>
    </source>
</reference>
<evidence type="ECO:0000256" key="3">
    <source>
        <dbReference type="ARBA" id="ARBA00022676"/>
    </source>
</evidence>
<evidence type="ECO:0000256" key="4">
    <source>
        <dbReference type="ARBA" id="ARBA00022679"/>
    </source>
</evidence>
<dbReference type="PANTHER" id="PTHR33908:SF9">
    <property type="entry name" value="BLL5595 PROTEIN"/>
    <property type="match status" value="1"/>
</dbReference>
<feature type="transmembrane region" description="Helical" evidence="8">
    <location>
        <begin position="67"/>
        <end position="94"/>
    </location>
</feature>
<evidence type="ECO:0000313" key="10">
    <source>
        <dbReference type="EMBL" id="MDO6121686.1"/>
    </source>
</evidence>
<keyword evidence="7 8" id="KW-0472">Membrane</keyword>
<evidence type="ECO:0000259" key="9">
    <source>
        <dbReference type="Pfam" id="PF13231"/>
    </source>
</evidence>
<keyword evidence="11" id="KW-1185">Reference proteome</keyword>
<protein>
    <submittedName>
        <fullName evidence="10">Glycosyltransferase family 39 protein</fullName>
    </submittedName>
</protein>
<accession>A0ABT8XEN4</accession>
<feature type="transmembrane region" description="Helical" evidence="8">
    <location>
        <begin position="158"/>
        <end position="182"/>
    </location>
</feature>
<keyword evidence="3" id="KW-0328">Glycosyltransferase</keyword>
<evidence type="ECO:0000256" key="7">
    <source>
        <dbReference type="ARBA" id="ARBA00023136"/>
    </source>
</evidence>
<organism evidence="10 11">
    <name type="scientific">Shinella curvata</name>
    <dbReference type="NCBI Taxonomy" id="1817964"/>
    <lineage>
        <taxon>Bacteria</taxon>
        <taxon>Pseudomonadati</taxon>
        <taxon>Pseudomonadota</taxon>
        <taxon>Alphaproteobacteria</taxon>
        <taxon>Hyphomicrobiales</taxon>
        <taxon>Rhizobiaceae</taxon>
        <taxon>Shinella</taxon>
    </lineage>
</organism>
<evidence type="ECO:0000313" key="11">
    <source>
        <dbReference type="Proteomes" id="UP001177080"/>
    </source>
</evidence>
<feature type="transmembrane region" description="Helical" evidence="8">
    <location>
        <begin position="289"/>
        <end position="309"/>
    </location>
</feature>
<evidence type="ECO:0000256" key="1">
    <source>
        <dbReference type="ARBA" id="ARBA00004651"/>
    </source>
</evidence>
<name>A0ABT8XEN4_9HYPH</name>
<keyword evidence="4" id="KW-0808">Transferase</keyword>
<keyword evidence="6 8" id="KW-1133">Transmembrane helix</keyword>
<evidence type="ECO:0000256" key="5">
    <source>
        <dbReference type="ARBA" id="ARBA00022692"/>
    </source>
</evidence>
<evidence type="ECO:0000256" key="8">
    <source>
        <dbReference type="SAM" id="Phobius"/>
    </source>
</evidence>
<feature type="transmembrane region" description="Helical" evidence="8">
    <location>
        <begin position="12"/>
        <end position="30"/>
    </location>
</feature>
<dbReference type="InterPro" id="IPR038731">
    <property type="entry name" value="RgtA/B/C-like"/>
</dbReference>
<feature type="transmembrane region" description="Helical" evidence="8">
    <location>
        <begin position="316"/>
        <end position="332"/>
    </location>
</feature>
<dbReference type="Pfam" id="PF13231">
    <property type="entry name" value="PMT_2"/>
    <property type="match status" value="1"/>
</dbReference>
<dbReference type="RefSeq" id="WP_244762232.1">
    <property type="nucleotide sequence ID" value="NZ_JALJCJ010000005.1"/>
</dbReference>
<comment type="subcellular location">
    <subcellularLocation>
        <location evidence="1">Cell membrane</location>
        <topology evidence="1">Multi-pass membrane protein</topology>
    </subcellularLocation>
</comment>
<keyword evidence="2" id="KW-1003">Cell membrane</keyword>
<dbReference type="EMBL" id="WHSC02000005">
    <property type="protein sequence ID" value="MDO6121686.1"/>
    <property type="molecule type" value="Genomic_DNA"/>
</dbReference>
<keyword evidence="5 8" id="KW-0812">Transmembrane</keyword>
<dbReference type="Proteomes" id="UP001177080">
    <property type="component" value="Unassembled WGS sequence"/>
</dbReference>
<feature type="transmembrane region" description="Helical" evidence="8">
    <location>
        <begin position="106"/>
        <end position="122"/>
    </location>
</feature>
<proteinExistence type="predicted"/>
<feature type="transmembrane region" description="Helical" evidence="8">
    <location>
        <begin position="344"/>
        <end position="366"/>
    </location>
</feature>
<dbReference type="InterPro" id="IPR050297">
    <property type="entry name" value="LipidA_mod_glycosyltrf_83"/>
</dbReference>
<feature type="domain" description="Glycosyltransferase RgtA/B/C/D-like" evidence="9">
    <location>
        <begin position="56"/>
        <end position="219"/>
    </location>
</feature>
<dbReference type="PANTHER" id="PTHR33908">
    <property type="entry name" value="MANNOSYLTRANSFERASE YKCB-RELATED"/>
    <property type="match status" value="1"/>
</dbReference>